<feature type="repeat" description="ANK" evidence="3">
    <location>
        <begin position="78"/>
        <end position="110"/>
    </location>
</feature>
<accession>C5KDA0</accession>
<dbReference type="SMART" id="SM00248">
    <property type="entry name" value="ANK"/>
    <property type="match status" value="7"/>
</dbReference>
<keyword evidence="5" id="KW-1185">Reference proteome</keyword>
<evidence type="ECO:0000256" key="3">
    <source>
        <dbReference type="PROSITE-ProRule" id="PRU00023"/>
    </source>
</evidence>
<dbReference type="AlphaFoldDB" id="C5KDA0"/>
<dbReference type="RefSeq" id="XP_002785737.1">
    <property type="nucleotide sequence ID" value="XM_002785691.1"/>
</dbReference>
<keyword evidence="1" id="KW-0677">Repeat</keyword>
<sequence>MAHAYLLRSEFTLFSHVLSSVGVLMGHVPSQPEVPRPALRERRFPSSVYGTLRYGSVEEVGQLLEEDPAGMAEYEGASGLTPVILAAKLGRVDVLEKLLRCGMPVGSHSAITTPLLEALGRARCDCVDLLLRSSPTLVTVASLSGVTPLMSAVAGGCMHCIEEVLIRLGPVHPSASAGVLSEGRTSVSPMQIAVATSRKDVVQRLLDSGIGPDEGSVEECVRLQNDNILYLLLESLPEGPNAVLDAALVEACRGCSNAGLVARLLSEHGARVSPKALQAATDPGIVAILMSNCQALRFSDSEWIGILGAHVSHSRVLETLWSSTWIPQRARLKALEIAVAQDAPSAIVRVMEKTSNGVLLPRDDLEEALLVRSAQCGSTRCLYYLLRDYATISISLPKIRLKVVPNTYVDALERASVNAHHTVLDMLLNNGCMVTETALVAATLGGSELCLQRLLFSADIKGLKESLGWWYDSLLIAAYTGHVGCARVLLSLWPDKAAERIRLSDGGGVRATPLSVAALRGHVGMVHLLGEYCNTKQMVNALEVAAFMGYPRVCEEVLKALPQPLPGWALPRKTKHEGISLWLQDCTKAEIIS</sequence>
<evidence type="ECO:0000313" key="4">
    <source>
        <dbReference type="EMBL" id="EER17533.1"/>
    </source>
</evidence>
<dbReference type="Proteomes" id="UP000007800">
    <property type="component" value="Unassembled WGS sequence"/>
</dbReference>
<dbReference type="SUPFAM" id="SSF48403">
    <property type="entry name" value="Ankyrin repeat"/>
    <property type="match status" value="2"/>
</dbReference>
<name>C5KDA0_PERM5</name>
<dbReference type="GeneID" id="9062871"/>
<keyword evidence="2 3" id="KW-0040">ANK repeat</keyword>
<dbReference type="PROSITE" id="PS50088">
    <property type="entry name" value="ANK_REPEAT"/>
    <property type="match status" value="1"/>
</dbReference>
<reference evidence="4 5" key="1">
    <citation type="submission" date="2008-07" db="EMBL/GenBank/DDBJ databases">
        <authorList>
            <person name="El-Sayed N."/>
            <person name="Caler E."/>
            <person name="Inman J."/>
            <person name="Amedeo P."/>
            <person name="Hass B."/>
            <person name="Wortman J."/>
        </authorList>
    </citation>
    <scope>NUCLEOTIDE SEQUENCE [LARGE SCALE GENOMIC DNA]</scope>
    <source>
        <strain evidence="5">ATCC 50983 / TXsc</strain>
    </source>
</reference>
<evidence type="ECO:0000313" key="5">
    <source>
        <dbReference type="Proteomes" id="UP000007800"/>
    </source>
</evidence>
<evidence type="ECO:0000256" key="2">
    <source>
        <dbReference type="ARBA" id="ARBA00023043"/>
    </source>
</evidence>
<dbReference type="OMA" id="PRITAWW"/>
<gene>
    <name evidence="4" type="ORF">Pmar_PMAR008095</name>
</gene>
<dbReference type="InterPro" id="IPR002110">
    <property type="entry name" value="Ankyrin_rpt"/>
</dbReference>
<dbReference type="PANTHER" id="PTHR24198:SF165">
    <property type="entry name" value="ANKYRIN REPEAT-CONTAINING PROTEIN-RELATED"/>
    <property type="match status" value="1"/>
</dbReference>
<organism evidence="5">
    <name type="scientific">Perkinsus marinus (strain ATCC 50983 / TXsc)</name>
    <dbReference type="NCBI Taxonomy" id="423536"/>
    <lineage>
        <taxon>Eukaryota</taxon>
        <taxon>Sar</taxon>
        <taxon>Alveolata</taxon>
        <taxon>Perkinsozoa</taxon>
        <taxon>Perkinsea</taxon>
        <taxon>Perkinsida</taxon>
        <taxon>Perkinsidae</taxon>
        <taxon>Perkinsus</taxon>
    </lineage>
</organism>
<protein>
    <submittedName>
        <fullName evidence="4">Ankyrin repeat domain containing protein</fullName>
    </submittedName>
</protein>
<dbReference type="Gene3D" id="1.25.40.20">
    <property type="entry name" value="Ankyrin repeat-containing domain"/>
    <property type="match status" value="2"/>
</dbReference>
<dbReference type="OrthoDB" id="426293at2759"/>
<dbReference type="PANTHER" id="PTHR24198">
    <property type="entry name" value="ANKYRIN REPEAT AND PROTEIN KINASE DOMAIN-CONTAINING PROTEIN"/>
    <property type="match status" value="1"/>
</dbReference>
<evidence type="ECO:0000256" key="1">
    <source>
        <dbReference type="ARBA" id="ARBA00022737"/>
    </source>
</evidence>
<dbReference type="InParanoid" id="C5KDA0"/>
<dbReference type="EMBL" id="GG672055">
    <property type="protein sequence ID" value="EER17533.1"/>
    <property type="molecule type" value="Genomic_DNA"/>
</dbReference>
<dbReference type="InterPro" id="IPR036770">
    <property type="entry name" value="Ankyrin_rpt-contain_sf"/>
</dbReference>
<proteinExistence type="predicted"/>